<dbReference type="EMBL" id="SWBP01000002">
    <property type="protein sequence ID" value="TKB98704.1"/>
    <property type="molecule type" value="Genomic_DNA"/>
</dbReference>
<feature type="transmembrane region" description="Helical" evidence="1">
    <location>
        <begin position="20"/>
        <end position="42"/>
    </location>
</feature>
<dbReference type="PROSITE" id="PS51257">
    <property type="entry name" value="PROKAR_LIPOPROTEIN"/>
    <property type="match status" value="1"/>
</dbReference>
<organism evidence="2 3">
    <name type="scientific">Pedobacter cryophilus</name>
    <dbReference type="NCBI Taxonomy" id="2571271"/>
    <lineage>
        <taxon>Bacteria</taxon>
        <taxon>Pseudomonadati</taxon>
        <taxon>Bacteroidota</taxon>
        <taxon>Sphingobacteriia</taxon>
        <taxon>Sphingobacteriales</taxon>
        <taxon>Sphingobacteriaceae</taxon>
        <taxon>Pedobacter</taxon>
    </lineage>
</organism>
<gene>
    <name evidence="2" type="ORF">FA046_06195</name>
</gene>
<keyword evidence="1" id="KW-0472">Membrane</keyword>
<protein>
    <submittedName>
        <fullName evidence="2">Uncharacterized protein</fullName>
    </submittedName>
</protein>
<evidence type="ECO:0000313" key="3">
    <source>
        <dbReference type="Proteomes" id="UP000308181"/>
    </source>
</evidence>
<keyword evidence="1" id="KW-1133">Transmembrane helix</keyword>
<proteinExistence type="predicted"/>
<name>A0A4U1C167_9SPHI</name>
<dbReference type="Proteomes" id="UP000308181">
    <property type="component" value="Unassembled WGS sequence"/>
</dbReference>
<evidence type="ECO:0000256" key="1">
    <source>
        <dbReference type="SAM" id="Phobius"/>
    </source>
</evidence>
<accession>A0A4U1C167</accession>
<dbReference type="RefSeq" id="WP_136825519.1">
    <property type="nucleotide sequence ID" value="NZ_SWBP01000002.1"/>
</dbReference>
<dbReference type="AlphaFoldDB" id="A0A4U1C167"/>
<keyword evidence="3" id="KW-1185">Reference proteome</keyword>
<reference evidence="2 3" key="1">
    <citation type="submission" date="2019-04" db="EMBL/GenBank/DDBJ databases">
        <title>Pedobacter sp. AR-3-17 sp. nov., isolated from Arctic soil.</title>
        <authorList>
            <person name="Dahal R.H."/>
            <person name="Kim D.-U."/>
        </authorList>
    </citation>
    <scope>NUCLEOTIDE SEQUENCE [LARGE SCALE GENOMIC DNA]</scope>
    <source>
        <strain evidence="2 3">AR-3-17</strain>
    </source>
</reference>
<keyword evidence="1" id="KW-0812">Transmembrane</keyword>
<sequence length="157" mass="18603">MKQSIYVKCELCLFSKATLIVLLVVSGLLACTTYLLNLYLIVTELSSYLIYSFAALLAIFSLYHLQITKDPDYIYLTDDEIWFKEKNQAETVCLKFERLDYFETRFSEIIFCTKEEQKVVMQLNQIKDEKKRWEIKEFLRNHIRQIRDTNSNLLASA</sequence>
<feature type="transmembrane region" description="Helical" evidence="1">
    <location>
        <begin position="48"/>
        <end position="65"/>
    </location>
</feature>
<evidence type="ECO:0000313" key="2">
    <source>
        <dbReference type="EMBL" id="TKB98704.1"/>
    </source>
</evidence>
<comment type="caution">
    <text evidence="2">The sequence shown here is derived from an EMBL/GenBank/DDBJ whole genome shotgun (WGS) entry which is preliminary data.</text>
</comment>
<dbReference type="OrthoDB" id="758579at2"/>